<dbReference type="PROSITE" id="PS51257">
    <property type="entry name" value="PROKAR_LIPOPROTEIN"/>
    <property type="match status" value="1"/>
</dbReference>
<dbReference type="SUPFAM" id="SSF53850">
    <property type="entry name" value="Periplasmic binding protein-like II"/>
    <property type="match status" value="1"/>
</dbReference>
<gene>
    <name evidence="2" type="ORF">H9Q80_08380</name>
</gene>
<evidence type="ECO:0000256" key="1">
    <source>
        <dbReference type="SAM" id="SignalP"/>
    </source>
</evidence>
<dbReference type="EMBL" id="CP060636">
    <property type="protein sequence ID" value="QNM13940.1"/>
    <property type="molecule type" value="Genomic_DNA"/>
</dbReference>
<name>A0A7G9GT08_9FIRM</name>
<dbReference type="AlphaFoldDB" id="A0A7G9GT08"/>
<dbReference type="RefSeq" id="WP_117454918.1">
    <property type="nucleotide sequence ID" value="NZ_CP060636.1"/>
</dbReference>
<proteinExistence type="predicted"/>
<organism evidence="2 3">
    <name type="scientific">[Eubacterium] hominis</name>
    <dbReference type="NCBI Taxonomy" id="2764325"/>
    <lineage>
        <taxon>Bacteria</taxon>
        <taxon>Bacillati</taxon>
        <taxon>Bacillota</taxon>
        <taxon>Erysipelotrichia</taxon>
        <taxon>Erysipelotrichales</taxon>
        <taxon>Erysipelotrichaceae</taxon>
        <taxon>Amedibacillus</taxon>
    </lineage>
</organism>
<feature type="chain" id="PRO_5038621757" description="Extracellular solute-binding protein" evidence="1">
    <location>
        <begin position="24"/>
        <end position="384"/>
    </location>
</feature>
<accession>A0A7G9GT08</accession>
<reference evidence="2 3" key="1">
    <citation type="submission" date="2020-08" db="EMBL/GenBank/DDBJ databases">
        <authorList>
            <person name="Liu C."/>
            <person name="Sun Q."/>
        </authorList>
    </citation>
    <scope>NUCLEOTIDE SEQUENCE [LARGE SCALE GENOMIC DNA]</scope>
    <source>
        <strain evidence="2 3">NSJ-61</strain>
    </source>
</reference>
<dbReference type="Gene3D" id="3.40.190.10">
    <property type="entry name" value="Periplasmic binding protein-like II"/>
    <property type="match status" value="1"/>
</dbReference>
<sequence>MKKIVWYLLLCMTLSSCTLSKDASVELEKHASLQVEVSNKAYGKALVSLWNTLYPEQKDAIHIVSPDNCFHQQFYHDIEWVNDCDALSKRTYALAFDITSAYDVPSSLKRTSLEDYFQPIEGKGMLFVYAQPMLDTYSIKEDEISDFMNYRNPHMYYYNHYADQILPLWLSHYDPDSGVSMEDIFMEDAFLDCIQQMKDFYHEHQLEDDPYHATNFFTQGYFSGLLPSQEIKKQPYYASQQLHIKPMPSLDEQGYSPYADTYGFMVNKDCPYPNCAKAFMNMVRSKAGIQAYLDHNDGVVLLQKEDISDFHIYDALNKEMIQAMNGSRLWSMGAIKEKPSIHYKDLYLKTNIVSILQNGIVANKSAKTIQKEIHAYSKAWCLHQ</sequence>
<keyword evidence="1" id="KW-0732">Signal</keyword>
<evidence type="ECO:0000313" key="2">
    <source>
        <dbReference type="EMBL" id="QNM13940.1"/>
    </source>
</evidence>
<dbReference type="Proteomes" id="UP000515856">
    <property type="component" value="Chromosome"/>
</dbReference>
<feature type="signal peptide" evidence="1">
    <location>
        <begin position="1"/>
        <end position="23"/>
    </location>
</feature>
<evidence type="ECO:0000313" key="3">
    <source>
        <dbReference type="Proteomes" id="UP000515856"/>
    </source>
</evidence>
<dbReference type="KEGG" id="ehn:H9Q80_08380"/>
<protein>
    <recommendedName>
        <fullName evidence="4">Extracellular solute-binding protein</fullName>
    </recommendedName>
</protein>
<keyword evidence="3" id="KW-1185">Reference proteome</keyword>
<evidence type="ECO:0008006" key="4">
    <source>
        <dbReference type="Google" id="ProtNLM"/>
    </source>
</evidence>